<sequence>MGQSESKIEADIAAPYFLHDAEASDALAKAETQDKYLTKIAESSINVRARSEFAYYPFAESKALETYVTDSPPFPRGQIVYMMPSADAGFPHTRGDSVICIPAYFPPTKLAQLLVHERIHLHQKQFSEKYGAFYKSQWGFTPNMYPIPEKIQKIIRLNPDTIKGPVYIWRDTWIPFSVFEREDRPNMRDCSTVWYNPKGGVLLKTMPPAWKEFFGDVSQAEHPNELSACYGADYEKYADCDAAKRFYAFLASSF</sequence>
<dbReference type="AlphaFoldDB" id="A0A6C0IB52"/>
<proteinExistence type="predicted"/>
<organism evidence="1">
    <name type="scientific">viral metagenome</name>
    <dbReference type="NCBI Taxonomy" id="1070528"/>
    <lineage>
        <taxon>unclassified sequences</taxon>
        <taxon>metagenomes</taxon>
        <taxon>organismal metagenomes</taxon>
    </lineage>
</organism>
<reference evidence="1" key="1">
    <citation type="journal article" date="2020" name="Nature">
        <title>Giant virus diversity and host interactions through global metagenomics.</title>
        <authorList>
            <person name="Schulz F."/>
            <person name="Roux S."/>
            <person name="Paez-Espino D."/>
            <person name="Jungbluth S."/>
            <person name="Walsh D.A."/>
            <person name="Denef V.J."/>
            <person name="McMahon K.D."/>
            <person name="Konstantinidis K.T."/>
            <person name="Eloe-Fadrosh E.A."/>
            <person name="Kyrpides N.C."/>
            <person name="Woyke T."/>
        </authorList>
    </citation>
    <scope>NUCLEOTIDE SEQUENCE</scope>
    <source>
        <strain evidence="1">GVMAG-M-3300023184-62</strain>
    </source>
</reference>
<evidence type="ECO:0000313" key="1">
    <source>
        <dbReference type="EMBL" id="QHT89969.1"/>
    </source>
</evidence>
<protein>
    <submittedName>
        <fullName evidence="1">Uncharacterized protein</fullName>
    </submittedName>
</protein>
<name>A0A6C0IB52_9ZZZZ</name>
<dbReference type="EMBL" id="MN740152">
    <property type="protein sequence ID" value="QHT89969.1"/>
    <property type="molecule type" value="Genomic_DNA"/>
</dbReference>
<accession>A0A6C0IB52</accession>